<proteinExistence type="predicted"/>
<dbReference type="EMBL" id="CCKQ01013360">
    <property type="protein sequence ID" value="CDW85009.1"/>
    <property type="molecule type" value="Genomic_DNA"/>
</dbReference>
<gene>
    <name evidence="1" type="primary">Contig5491.g5873</name>
    <name evidence="1" type="ORF">STYLEM_14079</name>
</gene>
<evidence type="ECO:0000313" key="1">
    <source>
        <dbReference type="EMBL" id="CDW85009.1"/>
    </source>
</evidence>
<organism evidence="1 2">
    <name type="scientific">Stylonychia lemnae</name>
    <name type="common">Ciliate</name>
    <dbReference type="NCBI Taxonomy" id="5949"/>
    <lineage>
        <taxon>Eukaryota</taxon>
        <taxon>Sar</taxon>
        <taxon>Alveolata</taxon>
        <taxon>Ciliophora</taxon>
        <taxon>Intramacronucleata</taxon>
        <taxon>Spirotrichea</taxon>
        <taxon>Stichotrichia</taxon>
        <taxon>Sporadotrichida</taxon>
        <taxon>Oxytrichidae</taxon>
        <taxon>Stylonychinae</taxon>
        <taxon>Stylonychia</taxon>
    </lineage>
</organism>
<dbReference type="AlphaFoldDB" id="A0A078AS66"/>
<sequence length="556" mass="64503">MSIKNILQSSISEKGATSYTNQKAKINSSLFQPANSKLINKSSTLNHTLTQTSPDKASQLRLDSRSNIQLQINSQDQSKKVKLKDFLALAKSQGQYNPHFFKKNLAFNRGANSPKLGKSGERESVFKSNKQKHNNLLTANQGNKSAVITSSTTLQDFLRSNASMQCIKRNTKAFQVQDGTVDDYHEYLLGQQDNQMRGMLRVMNPQQSSLVSFPYPQNMIKSQYKEQYSYKDKVKQGNFNMEKEKLYFKQYKRPQTQAANPRRQILKDEVIDPYKDSGRIGTVEDQLDPKNNYLTTTRGAFQDPFKSKFIRSVSTKNGERSTNLVQDNCFPQNSMYKAAFVNWGKGVKLVEKRPDLPRQYKLRFFGKSTYKEQCENSDKMWKEIKEKRNFHQNMDTQYQNILRLQMAGNLGSITKSSNFLNNRYSHDFGNYQDKGDFGINKTFHVNIDYNNESIDFTLDNSMDHLNSLKKRGDHFLTSKMKNDREIERNIRHSKNRGERALYKDYRSKPFIRPKSALQTTMSASQQLRQSPAHFDTTYKKNFIKHQNNKPLYVPYP</sequence>
<accession>A0A078AS66</accession>
<evidence type="ECO:0000313" key="2">
    <source>
        <dbReference type="Proteomes" id="UP000039865"/>
    </source>
</evidence>
<dbReference type="InParanoid" id="A0A078AS66"/>
<dbReference type="Proteomes" id="UP000039865">
    <property type="component" value="Unassembled WGS sequence"/>
</dbReference>
<name>A0A078AS66_STYLE</name>
<keyword evidence="2" id="KW-1185">Reference proteome</keyword>
<protein>
    <submittedName>
        <fullName evidence="1">Uncharacterized protein</fullName>
    </submittedName>
</protein>
<reference evidence="1 2" key="1">
    <citation type="submission" date="2014-06" db="EMBL/GenBank/DDBJ databases">
        <authorList>
            <person name="Swart Estienne"/>
        </authorList>
    </citation>
    <scope>NUCLEOTIDE SEQUENCE [LARGE SCALE GENOMIC DNA]</scope>
    <source>
        <strain evidence="1 2">130c</strain>
    </source>
</reference>